<proteinExistence type="predicted"/>
<sequence>MYRRSDVIPQVESNSLVNDSGNSDVDVTVNVETTALAYALACFYYADNRLDKKQYETMLREMDHQFEKRGFQTSRPIEDTTPHTRPFWLR</sequence>
<feature type="region of interest" description="Disordered" evidence="1">
    <location>
        <begin position="1"/>
        <end position="24"/>
    </location>
</feature>
<keyword evidence="3" id="KW-1185">Reference proteome</keyword>
<evidence type="ECO:0000313" key="2">
    <source>
        <dbReference type="EMBL" id="QQK80197.1"/>
    </source>
</evidence>
<accession>A0A7T6ZB70</accession>
<feature type="compositionally biased region" description="Polar residues" evidence="1">
    <location>
        <begin position="11"/>
        <end position="24"/>
    </location>
</feature>
<feature type="compositionally biased region" description="Basic and acidic residues" evidence="1">
    <location>
        <begin position="70"/>
        <end position="82"/>
    </location>
</feature>
<reference evidence="2 3" key="1">
    <citation type="submission" date="2020-06" db="EMBL/GenBank/DDBJ databases">
        <title>Genomic analysis of Salicibibacter sp. NKC21-4.</title>
        <authorList>
            <person name="Oh Y.J."/>
        </authorList>
    </citation>
    <scope>NUCLEOTIDE SEQUENCE [LARGE SCALE GENOMIC DNA]</scope>
    <source>
        <strain evidence="2 3">NKC21-4</strain>
    </source>
</reference>
<feature type="region of interest" description="Disordered" evidence="1">
    <location>
        <begin position="70"/>
        <end position="90"/>
    </location>
</feature>
<protein>
    <submittedName>
        <fullName evidence="2">Uncharacterized protein</fullName>
    </submittedName>
</protein>
<evidence type="ECO:0000313" key="3">
    <source>
        <dbReference type="Proteomes" id="UP000595349"/>
    </source>
</evidence>
<gene>
    <name evidence="2" type="ORF">HUG20_10055</name>
</gene>
<organism evidence="2 3">
    <name type="scientific">Salicibibacter cibi</name>
    <dbReference type="NCBI Taxonomy" id="2743001"/>
    <lineage>
        <taxon>Bacteria</taxon>
        <taxon>Bacillati</taxon>
        <taxon>Bacillota</taxon>
        <taxon>Bacilli</taxon>
        <taxon>Bacillales</taxon>
        <taxon>Bacillaceae</taxon>
        <taxon>Salicibibacter</taxon>
    </lineage>
</organism>
<dbReference type="AlphaFoldDB" id="A0A7T6ZB70"/>
<name>A0A7T6ZB70_9BACI</name>
<dbReference type="Proteomes" id="UP000595349">
    <property type="component" value="Chromosome"/>
</dbReference>
<dbReference type="EMBL" id="CP054706">
    <property type="protein sequence ID" value="QQK80197.1"/>
    <property type="molecule type" value="Genomic_DNA"/>
</dbReference>
<dbReference type="RefSeq" id="WP_200084277.1">
    <property type="nucleotide sequence ID" value="NZ_CP054706.1"/>
</dbReference>
<dbReference type="KEGG" id="scib:HUG20_10055"/>
<evidence type="ECO:0000256" key="1">
    <source>
        <dbReference type="SAM" id="MobiDB-lite"/>
    </source>
</evidence>